<dbReference type="PANTHER" id="PTHR45626:SF22">
    <property type="entry name" value="DNA REPAIR PROTEIN RAD5"/>
    <property type="match status" value="1"/>
</dbReference>
<feature type="compositionally biased region" description="Acidic residues" evidence="4">
    <location>
        <begin position="270"/>
        <end position="289"/>
    </location>
</feature>
<gene>
    <name evidence="6" type="ORF">DSL72_004656</name>
</gene>
<evidence type="ECO:0000313" key="6">
    <source>
        <dbReference type="EMBL" id="QSZ30136.1"/>
    </source>
</evidence>
<keyword evidence="3" id="KW-0067">ATP-binding</keyword>
<dbReference type="AlphaFoldDB" id="A0A8A3P4C3"/>
<dbReference type="InterPro" id="IPR014001">
    <property type="entry name" value="Helicase_ATP-bd"/>
</dbReference>
<dbReference type="EMBL" id="CP063405">
    <property type="protein sequence ID" value="QSZ30136.1"/>
    <property type="molecule type" value="Genomic_DNA"/>
</dbReference>
<feature type="compositionally biased region" description="Acidic residues" evidence="4">
    <location>
        <begin position="152"/>
        <end position="161"/>
    </location>
</feature>
<feature type="compositionally biased region" description="Basic and acidic residues" evidence="4">
    <location>
        <begin position="202"/>
        <end position="214"/>
    </location>
</feature>
<proteinExistence type="predicted"/>
<feature type="compositionally biased region" description="Polar residues" evidence="4">
    <location>
        <begin position="60"/>
        <end position="77"/>
    </location>
</feature>
<name>A0A8A3P4C3_9HELO</name>
<dbReference type="PANTHER" id="PTHR45626">
    <property type="entry name" value="TRANSCRIPTION TERMINATION FACTOR 2-RELATED"/>
    <property type="match status" value="1"/>
</dbReference>
<evidence type="ECO:0000256" key="3">
    <source>
        <dbReference type="ARBA" id="ARBA00022840"/>
    </source>
</evidence>
<feature type="region of interest" description="Disordered" evidence="4">
    <location>
        <begin position="60"/>
        <end position="311"/>
    </location>
</feature>
<dbReference type="GO" id="GO:0005634">
    <property type="term" value="C:nucleus"/>
    <property type="evidence" value="ECO:0007669"/>
    <property type="project" value="TreeGrafter"/>
</dbReference>
<feature type="compositionally biased region" description="Basic and acidic residues" evidence="4">
    <location>
        <begin position="107"/>
        <end position="125"/>
    </location>
</feature>
<dbReference type="InterPro" id="IPR027417">
    <property type="entry name" value="P-loop_NTPase"/>
</dbReference>
<evidence type="ECO:0000259" key="5">
    <source>
        <dbReference type="SMART" id="SM00487"/>
    </source>
</evidence>
<dbReference type="SMART" id="SM00487">
    <property type="entry name" value="DEXDc"/>
    <property type="match status" value="1"/>
</dbReference>
<evidence type="ECO:0000256" key="4">
    <source>
        <dbReference type="SAM" id="MobiDB-lite"/>
    </source>
</evidence>
<evidence type="ECO:0000256" key="1">
    <source>
        <dbReference type="ARBA" id="ARBA00022741"/>
    </source>
</evidence>
<keyword evidence="2" id="KW-0378">Hydrolase</keyword>
<feature type="domain" description="Helicase ATP-binding" evidence="5">
    <location>
        <begin position="426"/>
        <end position="606"/>
    </location>
</feature>
<dbReference type="InterPro" id="IPR050628">
    <property type="entry name" value="SNF2_RAD54_helicase_TF"/>
</dbReference>
<accession>A0A8A3P4C3</accession>
<feature type="compositionally biased region" description="Polar residues" evidence="4">
    <location>
        <begin position="252"/>
        <end position="268"/>
    </location>
</feature>
<evidence type="ECO:0000256" key="2">
    <source>
        <dbReference type="ARBA" id="ARBA00022801"/>
    </source>
</evidence>
<dbReference type="SUPFAM" id="SSF52540">
    <property type="entry name" value="P-loop containing nucleoside triphosphate hydrolases"/>
    <property type="match status" value="1"/>
</dbReference>
<dbReference type="InterPro" id="IPR038718">
    <property type="entry name" value="SNF2-like_sf"/>
</dbReference>
<dbReference type="GO" id="GO:0005524">
    <property type="term" value="F:ATP binding"/>
    <property type="evidence" value="ECO:0007669"/>
    <property type="project" value="UniProtKB-KW"/>
</dbReference>
<dbReference type="Gene3D" id="3.40.50.10810">
    <property type="entry name" value="Tandem AAA-ATPase domain"/>
    <property type="match status" value="1"/>
</dbReference>
<dbReference type="Pfam" id="PF00176">
    <property type="entry name" value="SNF2-rel_dom"/>
    <property type="match status" value="1"/>
</dbReference>
<dbReference type="Proteomes" id="UP000672032">
    <property type="component" value="Chromosome 1"/>
</dbReference>
<dbReference type="GO" id="GO:0006281">
    <property type="term" value="P:DNA repair"/>
    <property type="evidence" value="ECO:0007669"/>
    <property type="project" value="TreeGrafter"/>
</dbReference>
<keyword evidence="1" id="KW-0547">Nucleotide-binding</keyword>
<keyword evidence="7" id="KW-1185">Reference proteome</keyword>
<dbReference type="GO" id="GO:0008094">
    <property type="term" value="F:ATP-dependent activity, acting on DNA"/>
    <property type="evidence" value="ECO:0007669"/>
    <property type="project" value="TreeGrafter"/>
</dbReference>
<sequence>MDQTPSENGVATQAALSLEPGPTMVSANIGMMDQTSPESSVATQASLYFQSGLTMISGNIGTVDQTPSESSSATQAALPTVSDLLPDSESQWKLASMSPKAPKARSRSKDAVQTHIRAEDAELKEIVSVTCLPSTRSKSADKGAAQTPTEAENSELEEIDADIWPSSHAGSGVQTPRKRQRSSSLSKSGVNLEGGDVQPKAESPDLKFPAEKPSPRKHRKSTFGNRIPILRRKSSRSSSPDLPTVQEVLNPPKSSRTPSPDDQDSGNGETEYEYDLEDTDFSDIDEEDDNKPFVALDPAPSQKKCREKSVKTPQEWWARSYRKKAKLQPRRNRKTFGKDGADAKISNFLSYDPIAAHKEESDKEKSPGIEASSKKVFFDQMLRNIRTDGRIHNCRGDKTALKVAGESFGRANVKYRNENKWAVTGMKTALFNHQLLCASWMLSREFDPAGPFGGLNCDVMGLGKTLEMLAIIVANPRPKGAENRGIGPTLIVAPLSICPQWVAEIAKHLANANLNVILYSKSQKLTLNTLIKCDLVVTSYEQIRMSCPYPPVSWLKALKKKLKEDSTSDERLCIEKWIKDNRKAYGGVLHQIYWRRTVLDEAIQESILQAQG</sequence>
<reference evidence="6" key="1">
    <citation type="submission" date="2020-10" db="EMBL/GenBank/DDBJ databases">
        <title>Genome Sequence of Monilinia vaccinii-corymbosi Sheds Light on Mummy Berry Disease Infection of Blueberry and Mating Type.</title>
        <authorList>
            <person name="Yow A.G."/>
            <person name="Zhang Y."/>
            <person name="Bansal K."/>
            <person name="Eacker S.M."/>
            <person name="Sullivan S."/>
            <person name="Liachko I."/>
            <person name="Cubeta M.A."/>
            <person name="Rollins J.A."/>
            <person name="Ashrafi H."/>
        </authorList>
    </citation>
    <scope>NUCLEOTIDE SEQUENCE</scope>
    <source>
        <strain evidence="6">RL-1</strain>
    </source>
</reference>
<protein>
    <recommendedName>
        <fullName evidence="5">Helicase ATP-binding domain-containing protein</fullName>
    </recommendedName>
</protein>
<dbReference type="GO" id="GO:0016787">
    <property type="term" value="F:hydrolase activity"/>
    <property type="evidence" value="ECO:0007669"/>
    <property type="project" value="UniProtKB-KW"/>
</dbReference>
<dbReference type="InterPro" id="IPR000330">
    <property type="entry name" value="SNF2_N"/>
</dbReference>
<organism evidence="6 7">
    <name type="scientific">Monilinia vaccinii-corymbosi</name>
    <dbReference type="NCBI Taxonomy" id="61207"/>
    <lineage>
        <taxon>Eukaryota</taxon>
        <taxon>Fungi</taxon>
        <taxon>Dikarya</taxon>
        <taxon>Ascomycota</taxon>
        <taxon>Pezizomycotina</taxon>
        <taxon>Leotiomycetes</taxon>
        <taxon>Helotiales</taxon>
        <taxon>Sclerotiniaceae</taxon>
        <taxon>Monilinia</taxon>
    </lineage>
</organism>
<evidence type="ECO:0000313" key="7">
    <source>
        <dbReference type="Proteomes" id="UP000672032"/>
    </source>
</evidence>
<dbReference type="OrthoDB" id="448448at2759"/>